<accession>A0A2P2QDL1</accession>
<organism evidence="1">
    <name type="scientific">Rhizophora mucronata</name>
    <name type="common">Asiatic mangrove</name>
    <dbReference type="NCBI Taxonomy" id="61149"/>
    <lineage>
        <taxon>Eukaryota</taxon>
        <taxon>Viridiplantae</taxon>
        <taxon>Streptophyta</taxon>
        <taxon>Embryophyta</taxon>
        <taxon>Tracheophyta</taxon>
        <taxon>Spermatophyta</taxon>
        <taxon>Magnoliopsida</taxon>
        <taxon>eudicotyledons</taxon>
        <taxon>Gunneridae</taxon>
        <taxon>Pentapetalae</taxon>
        <taxon>rosids</taxon>
        <taxon>fabids</taxon>
        <taxon>Malpighiales</taxon>
        <taxon>Rhizophoraceae</taxon>
        <taxon>Rhizophora</taxon>
    </lineage>
</organism>
<reference evidence="1" key="1">
    <citation type="submission" date="2018-02" db="EMBL/GenBank/DDBJ databases">
        <title>Rhizophora mucronata_Transcriptome.</title>
        <authorList>
            <person name="Meera S.P."/>
            <person name="Sreeshan A."/>
            <person name="Augustine A."/>
        </authorList>
    </citation>
    <scope>NUCLEOTIDE SEQUENCE</scope>
    <source>
        <tissue evidence="1">Leaf</tissue>
    </source>
</reference>
<protein>
    <submittedName>
        <fullName evidence="1">Uncharacterized protein</fullName>
    </submittedName>
</protein>
<name>A0A2P2QDL1_RHIMU</name>
<sequence length="14" mass="1711">MEDLSPRYERTVSQ</sequence>
<dbReference type="EMBL" id="GGEC01084594">
    <property type="protein sequence ID" value="MBX65078.1"/>
    <property type="molecule type" value="Transcribed_RNA"/>
</dbReference>
<evidence type="ECO:0000313" key="1">
    <source>
        <dbReference type="EMBL" id="MBX65078.1"/>
    </source>
</evidence>
<proteinExistence type="predicted"/>